<name>A0ABW7AJM8_9ACTN</name>
<protein>
    <submittedName>
        <fullName evidence="3">Uncharacterized protein</fullName>
    </submittedName>
</protein>
<accession>A0ABW7AJM8</accession>
<keyword evidence="2" id="KW-0472">Membrane</keyword>
<dbReference type="RefSeq" id="WP_393169143.1">
    <property type="nucleotide sequence ID" value="NZ_JBICRM010000015.1"/>
</dbReference>
<keyword evidence="4" id="KW-1185">Reference proteome</keyword>
<feature type="compositionally biased region" description="Polar residues" evidence="1">
    <location>
        <begin position="82"/>
        <end position="103"/>
    </location>
</feature>
<sequence length="174" mass="17981">MPPEQHHPTAVFVNQSGRRRKLIMIGSIASSVLALALLAFVIGGMFSSTTLSVNGWPGDRPGAADSTASPDRTPTPRPKLSEQPTPSVTAVTRSPSGRPSTTGPARPSATPQPERTTPRPARTTSRPSAAPSPDATAEPTTGPTADPTDVGTEPPGQDKTPPGLDPNRTKGPKK</sequence>
<dbReference type="EMBL" id="JBICRM010000015">
    <property type="protein sequence ID" value="MFG1706358.1"/>
    <property type="molecule type" value="Genomic_DNA"/>
</dbReference>
<feature type="region of interest" description="Disordered" evidence="1">
    <location>
        <begin position="57"/>
        <end position="174"/>
    </location>
</feature>
<evidence type="ECO:0000256" key="2">
    <source>
        <dbReference type="SAM" id="Phobius"/>
    </source>
</evidence>
<gene>
    <name evidence="3" type="ORF">ACFLIM_24485</name>
</gene>
<evidence type="ECO:0000256" key="1">
    <source>
        <dbReference type="SAM" id="MobiDB-lite"/>
    </source>
</evidence>
<keyword evidence="2" id="KW-0812">Transmembrane</keyword>
<comment type="caution">
    <text evidence="3">The sequence shown here is derived from an EMBL/GenBank/DDBJ whole genome shotgun (WGS) entry which is preliminary data.</text>
</comment>
<evidence type="ECO:0000313" key="3">
    <source>
        <dbReference type="EMBL" id="MFG1706358.1"/>
    </source>
</evidence>
<evidence type="ECO:0000313" key="4">
    <source>
        <dbReference type="Proteomes" id="UP001603978"/>
    </source>
</evidence>
<organism evidence="3 4">
    <name type="scientific">Nonomuraea marmarensis</name>
    <dbReference type="NCBI Taxonomy" id="3351344"/>
    <lineage>
        <taxon>Bacteria</taxon>
        <taxon>Bacillati</taxon>
        <taxon>Actinomycetota</taxon>
        <taxon>Actinomycetes</taxon>
        <taxon>Streptosporangiales</taxon>
        <taxon>Streptosporangiaceae</taxon>
        <taxon>Nonomuraea</taxon>
    </lineage>
</organism>
<feature type="compositionally biased region" description="Low complexity" evidence="1">
    <location>
        <begin position="109"/>
        <end position="141"/>
    </location>
</feature>
<proteinExistence type="predicted"/>
<feature type="transmembrane region" description="Helical" evidence="2">
    <location>
        <begin position="22"/>
        <end position="46"/>
    </location>
</feature>
<dbReference type="PRINTS" id="PR01217">
    <property type="entry name" value="PRICHEXTENSN"/>
</dbReference>
<dbReference type="Proteomes" id="UP001603978">
    <property type="component" value="Unassembled WGS sequence"/>
</dbReference>
<reference evidence="3 4" key="1">
    <citation type="submission" date="2024-10" db="EMBL/GenBank/DDBJ databases">
        <authorList>
            <person name="Topkara A.R."/>
            <person name="Saygin H."/>
        </authorList>
    </citation>
    <scope>NUCLEOTIDE SEQUENCE [LARGE SCALE GENOMIC DNA]</scope>
    <source>
        <strain evidence="3 4">M3C6</strain>
    </source>
</reference>
<keyword evidence="2" id="KW-1133">Transmembrane helix</keyword>